<dbReference type="InterPro" id="IPR045857">
    <property type="entry name" value="O16G_dom_2"/>
</dbReference>
<evidence type="ECO:0000256" key="1">
    <source>
        <dbReference type="ARBA" id="ARBA00008061"/>
    </source>
</evidence>
<dbReference type="Gene3D" id="3.90.400.10">
    <property type="entry name" value="Oligo-1,6-glucosidase, Domain 2"/>
    <property type="match status" value="1"/>
</dbReference>
<sequence>MIHNASVEKYRTPVGAVTCGSEMMIRLYDVGQEVNKAEIIMYSESFHREYEMKRKKDCMEEHIKMTSEAGVVWYYFRIWEHGKCYFYGARHGKTQGEGMIVDDNPDSFQITVYEENFDTPRWMSKGIMYQIFPDRFCQGNKENMKHGKAYHENMGRTVYLHDDWEEQPVFGPLPGKEFYDPCDYFGGDIEGIISKLDDLKRLGISCIYLNPIGEAASNHRYNTSDYKKVDPFLGNNEDFKRLCQLAKERRIHVILDGVYSHTGDDSVYFNKKGNYEEPGAYQGEESKYYDWYDFNEDGTYKSWWGFETLPEVNELNEKFVDYIITGEDSVIKHWLKLGASGFRLDVADELPDEFIFKLRSELKKKFKNYTLIGEVWEDVTTKESYGTKRKYALGKGLDSAMNYPLKVNVTDYLLGNQSAKDMKTFLISQQCNYPKPLYYALMNLLSSHDIPRIRTTLATGMNENLPSREQQAEYVITSKMDQKGKALTRLAMAVQFFVPGMPCIYYGDEYGMHGLMDPFNRGAFFENDKETYQEVLRLTSLRNREKVLQTGYALYMAPTENVLAILRFISEKKDVFGEASENKAILLLVNPTMKKEEINLDLNKVKEGVNENALQALLKNLSNAVIKTNVAPIDYKVIEL</sequence>
<dbReference type="PANTHER" id="PTHR10357:SF210">
    <property type="entry name" value="MALTODEXTRIN GLUCOSIDASE"/>
    <property type="match status" value="1"/>
</dbReference>
<dbReference type="SMART" id="SM00642">
    <property type="entry name" value="Aamy"/>
    <property type="match status" value="1"/>
</dbReference>
<dbReference type="CDD" id="cd02857">
    <property type="entry name" value="E_set_CDase_PDE_N"/>
    <property type="match status" value="1"/>
</dbReference>
<proteinExistence type="inferred from homology"/>
<name>A0A173SZJ4_ANAHA</name>
<reference evidence="5 6" key="1">
    <citation type="submission" date="2015-09" db="EMBL/GenBank/DDBJ databases">
        <authorList>
            <consortium name="Pathogen Informatics"/>
        </authorList>
    </citation>
    <scope>NUCLEOTIDE SEQUENCE [LARGE SCALE GENOMIC DNA]</scope>
    <source>
        <strain evidence="5 6">2789STDY5608868</strain>
    </source>
</reference>
<dbReference type="Pfam" id="PF00128">
    <property type="entry name" value="Alpha-amylase"/>
    <property type="match status" value="1"/>
</dbReference>
<dbReference type="Proteomes" id="UP000095598">
    <property type="component" value="Unassembled WGS sequence"/>
</dbReference>
<dbReference type="InterPro" id="IPR017853">
    <property type="entry name" value="GH"/>
</dbReference>
<dbReference type="InterPro" id="IPR004185">
    <property type="entry name" value="Glyco_hydro_13_lg-like_dom"/>
</dbReference>
<evidence type="ECO:0000313" key="5">
    <source>
        <dbReference type="EMBL" id="CUM95761.1"/>
    </source>
</evidence>
<dbReference type="EMBL" id="CYXT01000011">
    <property type="protein sequence ID" value="CUM95761.1"/>
    <property type="molecule type" value="Genomic_DNA"/>
</dbReference>
<dbReference type="GO" id="GO:0005975">
    <property type="term" value="P:carbohydrate metabolic process"/>
    <property type="evidence" value="ECO:0007669"/>
    <property type="project" value="InterPro"/>
</dbReference>
<evidence type="ECO:0000313" key="6">
    <source>
        <dbReference type="Proteomes" id="UP000095598"/>
    </source>
</evidence>
<organism evidence="5 6">
    <name type="scientific">Anaerostipes hadrus</name>
    <dbReference type="NCBI Taxonomy" id="649756"/>
    <lineage>
        <taxon>Bacteria</taxon>
        <taxon>Bacillati</taxon>
        <taxon>Bacillota</taxon>
        <taxon>Clostridia</taxon>
        <taxon>Lachnospirales</taxon>
        <taxon>Lachnospiraceae</taxon>
        <taxon>Anaerostipes</taxon>
    </lineage>
</organism>
<protein>
    <submittedName>
        <fullName evidence="5">Alpha-amylase/pullulanase</fullName>
    </submittedName>
</protein>
<evidence type="ECO:0000256" key="2">
    <source>
        <dbReference type="ARBA" id="ARBA00022801"/>
    </source>
</evidence>
<comment type="similarity">
    <text evidence="1">Belongs to the glycosyl hydrolase 13 family.</text>
</comment>
<accession>A0A173SZJ4</accession>
<keyword evidence="3" id="KW-0326">Glycosidase</keyword>
<dbReference type="InterPro" id="IPR006047">
    <property type="entry name" value="GH13_cat_dom"/>
</dbReference>
<gene>
    <name evidence="5" type="primary">apu</name>
    <name evidence="5" type="ORF">ERS852425_01694</name>
</gene>
<evidence type="ECO:0000256" key="3">
    <source>
        <dbReference type="ARBA" id="ARBA00023295"/>
    </source>
</evidence>
<dbReference type="PANTHER" id="PTHR10357">
    <property type="entry name" value="ALPHA-AMYLASE FAMILY MEMBER"/>
    <property type="match status" value="1"/>
</dbReference>
<keyword evidence="2" id="KW-0378">Hydrolase</keyword>
<dbReference type="Gene3D" id="3.20.20.80">
    <property type="entry name" value="Glycosidases"/>
    <property type="match status" value="1"/>
</dbReference>
<dbReference type="SUPFAM" id="SSF51445">
    <property type="entry name" value="(Trans)glycosidases"/>
    <property type="match status" value="1"/>
</dbReference>
<dbReference type="GO" id="GO:0004553">
    <property type="term" value="F:hydrolase activity, hydrolyzing O-glycosyl compounds"/>
    <property type="evidence" value="ECO:0007669"/>
    <property type="project" value="InterPro"/>
</dbReference>
<feature type="domain" description="Glycosyl hydrolase family 13 catalytic" evidence="4">
    <location>
        <begin position="130"/>
        <end position="542"/>
    </location>
</feature>
<dbReference type="CDD" id="cd11338">
    <property type="entry name" value="AmyAc_CMD"/>
    <property type="match status" value="1"/>
</dbReference>
<dbReference type="AlphaFoldDB" id="A0A173SZJ4"/>
<dbReference type="RefSeq" id="WP_055258655.1">
    <property type="nucleotide sequence ID" value="NZ_CYXT01000011.1"/>
</dbReference>
<evidence type="ECO:0000259" key="4">
    <source>
        <dbReference type="SMART" id="SM00642"/>
    </source>
</evidence>